<feature type="domain" description="Guanylate kinase-like" evidence="10">
    <location>
        <begin position="8"/>
        <end position="186"/>
    </location>
</feature>
<dbReference type="HAMAP" id="MF_00328">
    <property type="entry name" value="Guanylate_kinase"/>
    <property type="match status" value="1"/>
</dbReference>
<gene>
    <name evidence="9 11" type="primary">gmk</name>
    <name evidence="11" type="ORF">IAC10_14750</name>
</gene>
<comment type="function">
    <text evidence="9">Essential for recycling GMP and indirectly, cGMP.</text>
</comment>
<accession>A0A9D1F265</accession>
<dbReference type="EC" id="2.7.4.8" evidence="2 9"/>
<protein>
    <recommendedName>
        <fullName evidence="3 9">Guanylate kinase</fullName>
        <ecNumber evidence="2 9">2.7.4.8</ecNumber>
    </recommendedName>
    <alternativeName>
        <fullName evidence="8 9">GMP kinase</fullName>
    </alternativeName>
</protein>
<dbReference type="PROSITE" id="PS00856">
    <property type="entry name" value="GUANYLATE_KINASE_1"/>
    <property type="match status" value="1"/>
</dbReference>
<dbReference type="AlphaFoldDB" id="A0A9D1F265"/>
<evidence type="ECO:0000256" key="5">
    <source>
        <dbReference type="ARBA" id="ARBA00022741"/>
    </source>
</evidence>
<dbReference type="Proteomes" id="UP000823928">
    <property type="component" value="Unassembled WGS sequence"/>
</dbReference>
<dbReference type="GO" id="GO:0005524">
    <property type="term" value="F:ATP binding"/>
    <property type="evidence" value="ECO:0007669"/>
    <property type="project" value="UniProtKB-UniRule"/>
</dbReference>
<evidence type="ECO:0000259" key="10">
    <source>
        <dbReference type="PROSITE" id="PS50052"/>
    </source>
</evidence>
<keyword evidence="7 9" id="KW-0067">ATP-binding</keyword>
<evidence type="ECO:0000256" key="3">
    <source>
        <dbReference type="ARBA" id="ARBA00016296"/>
    </source>
</evidence>
<dbReference type="InterPro" id="IPR008144">
    <property type="entry name" value="Guanylate_kin-like_dom"/>
</dbReference>
<proteinExistence type="inferred from homology"/>
<dbReference type="Pfam" id="PF00625">
    <property type="entry name" value="Guanylate_kin"/>
    <property type="match status" value="1"/>
</dbReference>
<evidence type="ECO:0000256" key="1">
    <source>
        <dbReference type="ARBA" id="ARBA00005790"/>
    </source>
</evidence>
<name>A0A9D1F265_9BACT</name>
<reference evidence="11" key="2">
    <citation type="journal article" date="2021" name="PeerJ">
        <title>Extensive microbial diversity within the chicken gut microbiome revealed by metagenomics and culture.</title>
        <authorList>
            <person name="Gilroy R."/>
            <person name="Ravi A."/>
            <person name="Getino M."/>
            <person name="Pursley I."/>
            <person name="Horton D.L."/>
            <person name="Alikhan N.F."/>
            <person name="Baker D."/>
            <person name="Gharbi K."/>
            <person name="Hall N."/>
            <person name="Watson M."/>
            <person name="Adriaenssens E.M."/>
            <person name="Foster-Nyarko E."/>
            <person name="Jarju S."/>
            <person name="Secka A."/>
            <person name="Antonio M."/>
            <person name="Oren A."/>
            <person name="Chaudhuri R.R."/>
            <person name="La Ragione R."/>
            <person name="Hildebrand F."/>
            <person name="Pallen M.J."/>
        </authorList>
    </citation>
    <scope>NUCLEOTIDE SEQUENCE</scope>
    <source>
        <strain evidence="11">6276</strain>
    </source>
</reference>
<dbReference type="CDD" id="cd00071">
    <property type="entry name" value="GMPK"/>
    <property type="match status" value="1"/>
</dbReference>
<dbReference type="GO" id="GO:0004385">
    <property type="term" value="F:GMP kinase activity"/>
    <property type="evidence" value="ECO:0007669"/>
    <property type="project" value="UniProtKB-UniRule"/>
</dbReference>
<dbReference type="InterPro" id="IPR008145">
    <property type="entry name" value="GK/Ca_channel_bsu"/>
</dbReference>
<evidence type="ECO:0000256" key="8">
    <source>
        <dbReference type="ARBA" id="ARBA00030128"/>
    </source>
</evidence>
<dbReference type="InterPro" id="IPR020590">
    <property type="entry name" value="Guanylate_kinase_CS"/>
</dbReference>
<comment type="subcellular location">
    <subcellularLocation>
        <location evidence="9">Cytoplasm</location>
    </subcellularLocation>
</comment>
<dbReference type="NCBIfam" id="TIGR03263">
    <property type="entry name" value="guanyl_kin"/>
    <property type="match status" value="1"/>
</dbReference>
<evidence type="ECO:0000256" key="2">
    <source>
        <dbReference type="ARBA" id="ARBA00012961"/>
    </source>
</evidence>
<evidence type="ECO:0000313" key="12">
    <source>
        <dbReference type="Proteomes" id="UP000823928"/>
    </source>
</evidence>
<dbReference type="SMART" id="SM00072">
    <property type="entry name" value="GuKc"/>
    <property type="match status" value="1"/>
</dbReference>
<organism evidence="11 12">
    <name type="scientific">Candidatus Scatousia excrementigallinarum</name>
    <dbReference type="NCBI Taxonomy" id="2840935"/>
    <lineage>
        <taxon>Bacteria</taxon>
        <taxon>Candidatus Scatousia</taxon>
    </lineage>
</organism>
<dbReference type="PANTHER" id="PTHR23117">
    <property type="entry name" value="GUANYLATE KINASE-RELATED"/>
    <property type="match status" value="1"/>
</dbReference>
<evidence type="ECO:0000256" key="7">
    <source>
        <dbReference type="ARBA" id="ARBA00022840"/>
    </source>
</evidence>
<dbReference type="PROSITE" id="PS50052">
    <property type="entry name" value="GUANYLATE_KINASE_2"/>
    <property type="match status" value="1"/>
</dbReference>
<evidence type="ECO:0000256" key="6">
    <source>
        <dbReference type="ARBA" id="ARBA00022777"/>
    </source>
</evidence>
<comment type="catalytic activity">
    <reaction evidence="9">
        <text>GMP + ATP = GDP + ADP</text>
        <dbReference type="Rhea" id="RHEA:20780"/>
        <dbReference type="ChEBI" id="CHEBI:30616"/>
        <dbReference type="ChEBI" id="CHEBI:58115"/>
        <dbReference type="ChEBI" id="CHEBI:58189"/>
        <dbReference type="ChEBI" id="CHEBI:456216"/>
        <dbReference type="EC" id="2.7.4.8"/>
    </reaction>
</comment>
<reference evidence="11" key="1">
    <citation type="submission" date="2020-10" db="EMBL/GenBank/DDBJ databases">
        <authorList>
            <person name="Gilroy R."/>
        </authorList>
    </citation>
    <scope>NUCLEOTIDE SEQUENCE</scope>
    <source>
        <strain evidence="11">6276</strain>
    </source>
</reference>
<dbReference type="PANTHER" id="PTHR23117:SF13">
    <property type="entry name" value="GUANYLATE KINASE"/>
    <property type="match status" value="1"/>
</dbReference>
<dbReference type="GO" id="GO:0005829">
    <property type="term" value="C:cytosol"/>
    <property type="evidence" value="ECO:0007669"/>
    <property type="project" value="TreeGrafter"/>
</dbReference>
<dbReference type="Gene3D" id="3.30.63.10">
    <property type="entry name" value="Guanylate Kinase phosphate binding domain"/>
    <property type="match status" value="1"/>
</dbReference>
<dbReference type="Gene3D" id="3.40.50.300">
    <property type="entry name" value="P-loop containing nucleotide triphosphate hydrolases"/>
    <property type="match status" value="1"/>
</dbReference>
<feature type="binding site" evidence="9">
    <location>
        <begin position="15"/>
        <end position="22"/>
    </location>
    <ligand>
        <name>ATP</name>
        <dbReference type="ChEBI" id="CHEBI:30616"/>
    </ligand>
</feature>
<evidence type="ECO:0000256" key="4">
    <source>
        <dbReference type="ARBA" id="ARBA00022679"/>
    </source>
</evidence>
<dbReference type="EMBL" id="DVIU01000301">
    <property type="protein sequence ID" value="HIS37860.1"/>
    <property type="molecule type" value="Genomic_DNA"/>
</dbReference>
<dbReference type="InterPro" id="IPR017665">
    <property type="entry name" value="Guanylate_kinase"/>
</dbReference>
<dbReference type="SUPFAM" id="SSF52540">
    <property type="entry name" value="P-loop containing nucleoside triphosphate hydrolases"/>
    <property type="match status" value="1"/>
</dbReference>
<dbReference type="FunFam" id="3.30.63.10:FF:000002">
    <property type="entry name" value="Guanylate kinase 1"/>
    <property type="match status" value="1"/>
</dbReference>
<keyword evidence="4 9" id="KW-0808">Transferase</keyword>
<comment type="caution">
    <text evidence="11">The sequence shown here is derived from an EMBL/GenBank/DDBJ whole genome shotgun (WGS) entry which is preliminary data.</text>
</comment>
<comment type="similarity">
    <text evidence="1 9">Belongs to the guanylate kinase family.</text>
</comment>
<keyword evidence="6 9" id="KW-0418">Kinase</keyword>
<keyword evidence="5 9" id="KW-0547">Nucleotide-binding</keyword>
<evidence type="ECO:0000256" key="9">
    <source>
        <dbReference type="HAMAP-Rule" id="MF_00328"/>
    </source>
</evidence>
<sequence>MNKNSGKKKLFVISGSSGVGKGTVLKSFLTKNPNFMLSISCTTRAPRKGEVDGVNYFFLSKDEFQNCIDNDKFLEWAEFAGNRYGTKKKYIKQCLEEGKDIILEIDTQGALQVKKQMPEAVLIFICPPSLETLENRLRGRHTEDEATIQKRMQEVKTELERAEKFDYKVINDDLANAVAELEKVIIGEQKC</sequence>
<evidence type="ECO:0000313" key="11">
    <source>
        <dbReference type="EMBL" id="HIS37860.1"/>
    </source>
</evidence>
<keyword evidence="9" id="KW-0963">Cytoplasm</keyword>
<dbReference type="InterPro" id="IPR027417">
    <property type="entry name" value="P-loop_NTPase"/>
</dbReference>